<protein>
    <recommendedName>
        <fullName evidence="8">Amine oxidase domain-containing protein</fullName>
    </recommendedName>
</protein>
<dbReference type="AlphaFoldDB" id="A0A381TGG4"/>
<keyword evidence="4" id="KW-0521">NADP</keyword>
<proteinExistence type="predicted"/>
<feature type="transmembrane region" description="Helical" evidence="6">
    <location>
        <begin position="498"/>
        <end position="522"/>
    </location>
</feature>
<keyword evidence="5" id="KW-0520">NAD</keyword>
<keyword evidence="1" id="KW-0285">Flavoprotein</keyword>
<keyword evidence="2" id="KW-0732">Signal</keyword>
<keyword evidence="6" id="KW-0812">Transmembrane</keyword>
<dbReference type="InterPro" id="IPR036188">
    <property type="entry name" value="FAD/NAD-bd_sf"/>
</dbReference>
<dbReference type="Pfam" id="PF13450">
    <property type="entry name" value="NAD_binding_8"/>
    <property type="match status" value="1"/>
</dbReference>
<keyword evidence="6" id="KW-1133">Transmembrane helix</keyword>
<sequence length="528" mass="60108">MIDSYKRKVNIEDKYDAIIIGSGMGSLTTAALLSKEAKKVLVLERHYTPGGFTHVFKRKGYEWDVGIHYIGEVQNLNSPIRKMFDYISDKNLKWEDMGDIYDRIIIGDKTYDFVKGIENFKNKLISYFPDESEAIKNYIQMIFECNKAMKKFYMEKALPSFISFLFGSLFKKKYLKYSSKTTYEVISSLTQNQELIKVLTAQYGDYGLPPKQSSFAMHASVVKHYFNGGSFPVGGSSEIVKTINPVIERSKGKILIRAEVKKIIIKNKKAIGVLMEDGKKIFSDLIISGIGVFNTYNKLIDNELSLKYGFKSYLKSVNPSVAHGCLYIGLKGTAKDLKLPKHNLWIYPDKIDHDSLVANYLKDQEADFPLIYVSFPSAKDPSWNSRYPNTSTIDVITLLPYEAFAKWEGSSWKKREESYEKLKDSISKRLLSHLFKQLPHLKGCIDHYELSSPLTTKNFVNYQKGELYGLEHTPKRFSQKFLKPKTSIKGLYLTGQDIVSAGVSAALFSGLITASSITGINFMKKIYK</sequence>
<evidence type="ECO:0000256" key="2">
    <source>
        <dbReference type="ARBA" id="ARBA00022729"/>
    </source>
</evidence>
<dbReference type="Gene3D" id="3.50.50.60">
    <property type="entry name" value="FAD/NAD(P)-binding domain"/>
    <property type="match status" value="2"/>
</dbReference>
<evidence type="ECO:0008006" key="8">
    <source>
        <dbReference type="Google" id="ProtNLM"/>
    </source>
</evidence>
<keyword evidence="6" id="KW-0472">Membrane</keyword>
<reference evidence="7" key="1">
    <citation type="submission" date="2018-05" db="EMBL/GenBank/DDBJ databases">
        <authorList>
            <person name="Lanie J.A."/>
            <person name="Ng W.-L."/>
            <person name="Kazmierczak K.M."/>
            <person name="Andrzejewski T.M."/>
            <person name="Davidsen T.M."/>
            <person name="Wayne K.J."/>
            <person name="Tettelin H."/>
            <person name="Glass J.I."/>
            <person name="Rusch D."/>
            <person name="Podicherti R."/>
            <person name="Tsui H.-C.T."/>
            <person name="Winkler M.E."/>
        </authorList>
    </citation>
    <scope>NUCLEOTIDE SEQUENCE</scope>
</reference>
<organism evidence="7">
    <name type="scientific">marine metagenome</name>
    <dbReference type="NCBI Taxonomy" id="408172"/>
    <lineage>
        <taxon>unclassified sequences</taxon>
        <taxon>metagenomes</taxon>
        <taxon>ecological metagenomes</taxon>
    </lineage>
</organism>
<dbReference type="SUPFAM" id="SSF51905">
    <property type="entry name" value="FAD/NAD(P)-binding domain"/>
    <property type="match status" value="1"/>
</dbReference>
<gene>
    <name evidence="7" type="ORF">METZ01_LOCUS68069</name>
</gene>
<dbReference type="PANTHER" id="PTHR46091:SF3">
    <property type="entry name" value="AMINE OXIDASE DOMAIN-CONTAINING PROTEIN"/>
    <property type="match status" value="1"/>
</dbReference>
<keyword evidence="3" id="KW-0274">FAD</keyword>
<dbReference type="EMBL" id="UINC01004558">
    <property type="protein sequence ID" value="SVA15215.1"/>
    <property type="molecule type" value="Genomic_DNA"/>
</dbReference>
<evidence type="ECO:0000256" key="6">
    <source>
        <dbReference type="SAM" id="Phobius"/>
    </source>
</evidence>
<evidence type="ECO:0000256" key="3">
    <source>
        <dbReference type="ARBA" id="ARBA00022827"/>
    </source>
</evidence>
<dbReference type="PANTHER" id="PTHR46091">
    <property type="entry name" value="BLR7054 PROTEIN"/>
    <property type="match status" value="1"/>
</dbReference>
<evidence type="ECO:0000256" key="1">
    <source>
        <dbReference type="ARBA" id="ARBA00022630"/>
    </source>
</evidence>
<name>A0A381TGG4_9ZZZZ</name>
<evidence type="ECO:0000256" key="5">
    <source>
        <dbReference type="ARBA" id="ARBA00023027"/>
    </source>
</evidence>
<evidence type="ECO:0000313" key="7">
    <source>
        <dbReference type="EMBL" id="SVA15215.1"/>
    </source>
</evidence>
<dbReference type="InterPro" id="IPR052206">
    <property type="entry name" value="Retinol_saturase"/>
</dbReference>
<evidence type="ECO:0000256" key="4">
    <source>
        <dbReference type="ARBA" id="ARBA00022857"/>
    </source>
</evidence>
<accession>A0A381TGG4</accession>